<evidence type="ECO:0000259" key="4">
    <source>
        <dbReference type="PROSITE" id="PS50110"/>
    </source>
</evidence>
<dbReference type="PROSITE" id="PS50110">
    <property type="entry name" value="RESPONSE_REGULATORY"/>
    <property type="match status" value="1"/>
</dbReference>
<dbReference type="Gene3D" id="3.30.565.10">
    <property type="entry name" value="Histidine kinase-like ATPase, C-terminal domain"/>
    <property type="match status" value="1"/>
</dbReference>
<dbReference type="SUPFAM" id="SSF52172">
    <property type="entry name" value="CheY-like"/>
    <property type="match status" value="1"/>
</dbReference>
<dbReference type="Gene3D" id="3.40.50.2300">
    <property type="match status" value="1"/>
</dbReference>
<dbReference type="EMBL" id="JAGQHS010000020">
    <property type="protein sequence ID" value="MCA9755308.1"/>
    <property type="molecule type" value="Genomic_DNA"/>
</dbReference>
<reference evidence="5" key="1">
    <citation type="submission" date="2020-04" db="EMBL/GenBank/DDBJ databases">
        <authorList>
            <person name="Zhang T."/>
        </authorList>
    </citation>
    <scope>NUCLEOTIDE SEQUENCE</scope>
    <source>
        <strain evidence="5">HKST-UBA02</strain>
    </source>
</reference>
<protein>
    <submittedName>
        <fullName evidence="5">Response regulator</fullName>
    </submittedName>
</protein>
<evidence type="ECO:0000313" key="5">
    <source>
        <dbReference type="EMBL" id="MCA9755308.1"/>
    </source>
</evidence>
<feature type="modified residue" description="4-aspartylphosphate" evidence="2">
    <location>
        <position position="71"/>
    </location>
</feature>
<feature type="domain" description="Response regulatory" evidence="4">
    <location>
        <begin position="8"/>
        <end position="137"/>
    </location>
</feature>
<evidence type="ECO:0000256" key="2">
    <source>
        <dbReference type="PROSITE-ProRule" id="PRU00169"/>
    </source>
</evidence>
<dbReference type="InterPro" id="IPR003594">
    <property type="entry name" value="HATPase_dom"/>
</dbReference>
<dbReference type="AlphaFoldDB" id="A0A956NAG8"/>
<sequence>MKSPVEYYILCVDDDEEFLRSLEFFLPDRINDGSRPDMWCRFIFLADPSEALSVLHELEADGETLALILSDQKMPGMTGTVLLDKARDAYADCVRVLLTGHAGIESAVLAINGGTIDAYLTKPIESEESFTKCVRELVIEFHVHRTRVEDGATSTEIRPVGVSAGVAVPEATGIGSEPQLEDLSDLIRSLVEDTRTSSNRPITFQCELADDEAWAHVRISDLRKVIETFLDNAMKFSKADKPIEVSLSEQDGWLVATSRDEGIGFPRELSGELRRPRTLPDFDGSGGTLHSLTRANELAHLAGGRIEAWSDGIGRGATFALYVPSARRQAA</sequence>
<dbReference type="PANTHER" id="PTHR43547">
    <property type="entry name" value="TWO-COMPONENT HISTIDINE KINASE"/>
    <property type="match status" value="1"/>
</dbReference>
<dbReference type="SMART" id="SM00448">
    <property type="entry name" value="REC"/>
    <property type="match status" value="1"/>
</dbReference>
<organism evidence="5 6">
    <name type="scientific">Eiseniibacteriota bacterium</name>
    <dbReference type="NCBI Taxonomy" id="2212470"/>
    <lineage>
        <taxon>Bacteria</taxon>
        <taxon>Candidatus Eiseniibacteriota</taxon>
    </lineage>
</organism>
<evidence type="ECO:0000256" key="1">
    <source>
        <dbReference type="ARBA" id="ARBA00022553"/>
    </source>
</evidence>
<proteinExistence type="predicted"/>
<feature type="domain" description="Histidine kinase" evidence="3">
    <location>
        <begin position="182"/>
        <end position="327"/>
    </location>
</feature>
<dbReference type="Pfam" id="PF02518">
    <property type="entry name" value="HATPase_c"/>
    <property type="match status" value="1"/>
</dbReference>
<dbReference type="InterPro" id="IPR001789">
    <property type="entry name" value="Sig_transdc_resp-reg_receiver"/>
</dbReference>
<evidence type="ECO:0000313" key="6">
    <source>
        <dbReference type="Proteomes" id="UP000739538"/>
    </source>
</evidence>
<dbReference type="SUPFAM" id="SSF55874">
    <property type="entry name" value="ATPase domain of HSP90 chaperone/DNA topoisomerase II/histidine kinase"/>
    <property type="match status" value="1"/>
</dbReference>
<dbReference type="InterPro" id="IPR005467">
    <property type="entry name" value="His_kinase_dom"/>
</dbReference>
<keyword evidence="1 2" id="KW-0597">Phosphoprotein</keyword>
<name>A0A956NAG8_UNCEI</name>
<evidence type="ECO:0000259" key="3">
    <source>
        <dbReference type="PROSITE" id="PS50109"/>
    </source>
</evidence>
<dbReference type="GO" id="GO:0000155">
    <property type="term" value="F:phosphorelay sensor kinase activity"/>
    <property type="evidence" value="ECO:0007669"/>
    <property type="project" value="TreeGrafter"/>
</dbReference>
<dbReference type="Pfam" id="PF00072">
    <property type="entry name" value="Response_reg"/>
    <property type="match status" value="1"/>
</dbReference>
<dbReference type="PROSITE" id="PS50109">
    <property type="entry name" value="HIS_KIN"/>
    <property type="match status" value="1"/>
</dbReference>
<dbReference type="PANTHER" id="PTHR43547:SF2">
    <property type="entry name" value="HYBRID SIGNAL TRANSDUCTION HISTIDINE KINASE C"/>
    <property type="match status" value="1"/>
</dbReference>
<dbReference type="InterPro" id="IPR036890">
    <property type="entry name" value="HATPase_C_sf"/>
</dbReference>
<reference evidence="5" key="2">
    <citation type="journal article" date="2021" name="Microbiome">
        <title>Successional dynamics and alternative stable states in a saline activated sludge microbial community over 9 years.</title>
        <authorList>
            <person name="Wang Y."/>
            <person name="Ye J."/>
            <person name="Ju F."/>
            <person name="Liu L."/>
            <person name="Boyd J.A."/>
            <person name="Deng Y."/>
            <person name="Parks D.H."/>
            <person name="Jiang X."/>
            <person name="Yin X."/>
            <person name="Woodcroft B.J."/>
            <person name="Tyson G.W."/>
            <person name="Hugenholtz P."/>
            <person name="Polz M.F."/>
            <person name="Zhang T."/>
        </authorList>
    </citation>
    <scope>NUCLEOTIDE SEQUENCE</scope>
    <source>
        <strain evidence="5">HKST-UBA02</strain>
    </source>
</reference>
<dbReference type="Proteomes" id="UP000739538">
    <property type="component" value="Unassembled WGS sequence"/>
</dbReference>
<accession>A0A956NAG8</accession>
<dbReference type="InterPro" id="IPR011006">
    <property type="entry name" value="CheY-like_superfamily"/>
</dbReference>
<gene>
    <name evidence="5" type="ORF">KDA27_05855</name>
</gene>
<comment type="caution">
    <text evidence="5">The sequence shown here is derived from an EMBL/GenBank/DDBJ whole genome shotgun (WGS) entry which is preliminary data.</text>
</comment>